<gene>
    <name evidence="1" type="ORF">LCGC14_2356580</name>
</gene>
<dbReference type="AlphaFoldDB" id="A0A0F9F2Q4"/>
<reference evidence="1" key="1">
    <citation type="journal article" date="2015" name="Nature">
        <title>Complex archaea that bridge the gap between prokaryotes and eukaryotes.</title>
        <authorList>
            <person name="Spang A."/>
            <person name="Saw J.H."/>
            <person name="Jorgensen S.L."/>
            <person name="Zaremba-Niedzwiedzka K."/>
            <person name="Martijn J."/>
            <person name="Lind A.E."/>
            <person name="van Eijk R."/>
            <person name="Schleper C."/>
            <person name="Guy L."/>
            <person name="Ettema T.J."/>
        </authorList>
    </citation>
    <scope>NUCLEOTIDE SEQUENCE</scope>
</reference>
<dbReference type="EMBL" id="LAZR01034420">
    <property type="protein sequence ID" value="KKL45347.1"/>
    <property type="molecule type" value="Genomic_DNA"/>
</dbReference>
<protein>
    <submittedName>
        <fullName evidence="1">Uncharacterized protein</fullName>
    </submittedName>
</protein>
<accession>A0A0F9F2Q4</accession>
<organism evidence="1">
    <name type="scientific">marine sediment metagenome</name>
    <dbReference type="NCBI Taxonomy" id="412755"/>
    <lineage>
        <taxon>unclassified sequences</taxon>
        <taxon>metagenomes</taxon>
        <taxon>ecological metagenomes</taxon>
    </lineage>
</organism>
<proteinExistence type="predicted"/>
<name>A0A0F9F2Q4_9ZZZZ</name>
<feature type="non-terminal residue" evidence="1">
    <location>
        <position position="1"/>
    </location>
</feature>
<comment type="caution">
    <text evidence="1">The sequence shown here is derived from an EMBL/GenBank/DDBJ whole genome shotgun (WGS) entry which is preliminary data.</text>
</comment>
<evidence type="ECO:0000313" key="1">
    <source>
        <dbReference type="EMBL" id="KKL45347.1"/>
    </source>
</evidence>
<sequence length="64" mass="7184">AENKMNLKINDGHWPSIKFRLESKGAIRGFVPQRKIEAAIDDIHLISNKEAINAAQEAKEQDGK</sequence>